<keyword evidence="3" id="KW-1185">Reference proteome</keyword>
<dbReference type="SUPFAM" id="SSF89796">
    <property type="entry name" value="CoA-transferase family III (CaiB/BaiF)"/>
    <property type="match status" value="1"/>
</dbReference>
<evidence type="ECO:0000313" key="2">
    <source>
        <dbReference type="EMBL" id="GJD52661.1"/>
    </source>
</evidence>
<dbReference type="InterPro" id="IPR023606">
    <property type="entry name" value="CoA-Trfase_III_dom_1_sf"/>
</dbReference>
<dbReference type="PANTHER" id="PTHR48207">
    <property type="entry name" value="SUCCINATE--HYDROXYMETHYLGLUTARATE COA-TRANSFERASE"/>
    <property type="match status" value="1"/>
</dbReference>
<accession>A0ABQ4R5S5</accession>
<reference evidence="2" key="2">
    <citation type="submission" date="2021-08" db="EMBL/GenBank/DDBJ databases">
        <authorList>
            <person name="Tani A."/>
            <person name="Ola A."/>
            <person name="Ogura Y."/>
            <person name="Katsura K."/>
            <person name="Hayashi T."/>
        </authorList>
    </citation>
    <scope>NUCLEOTIDE SEQUENCE</scope>
    <source>
        <strain evidence="2">KCTC 52305</strain>
    </source>
</reference>
<evidence type="ECO:0000313" key="3">
    <source>
        <dbReference type="Proteomes" id="UP001055167"/>
    </source>
</evidence>
<proteinExistence type="predicted"/>
<dbReference type="Pfam" id="PF02515">
    <property type="entry name" value="CoA_transf_3"/>
    <property type="match status" value="1"/>
</dbReference>
<dbReference type="EMBL" id="BPQH01000021">
    <property type="protein sequence ID" value="GJD52661.1"/>
    <property type="molecule type" value="Genomic_DNA"/>
</dbReference>
<dbReference type="InterPro" id="IPR044855">
    <property type="entry name" value="CoA-Trfase_III_dom3_sf"/>
</dbReference>
<reference evidence="2" key="1">
    <citation type="journal article" date="2021" name="Front. Microbiol.">
        <title>Comprehensive Comparative Genomics and Phenotyping of Methylobacterium Species.</title>
        <authorList>
            <person name="Alessa O."/>
            <person name="Ogura Y."/>
            <person name="Fujitani Y."/>
            <person name="Takami H."/>
            <person name="Hayashi T."/>
            <person name="Sahin N."/>
            <person name="Tani A."/>
        </authorList>
    </citation>
    <scope>NUCLEOTIDE SEQUENCE</scope>
    <source>
        <strain evidence="2">KCTC 52305</strain>
    </source>
</reference>
<organism evidence="2 3">
    <name type="scientific">Methylobacterium crusticola</name>
    <dbReference type="NCBI Taxonomy" id="1697972"/>
    <lineage>
        <taxon>Bacteria</taxon>
        <taxon>Pseudomonadati</taxon>
        <taxon>Pseudomonadota</taxon>
        <taxon>Alphaproteobacteria</taxon>
        <taxon>Hyphomicrobiales</taxon>
        <taxon>Methylobacteriaceae</taxon>
        <taxon>Methylobacterium</taxon>
    </lineage>
</organism>
<name>A0ABQ4R5S5_9HYPH</name>
<sequence length="393" mass="41162">MTPAPVSHHPMRRSVLQRTAPLGGLTVLELGHSVAAPYAGLILAELGARVIKVENPATGDYARGWGPPFLGDDATVFHALNRSKESVTLDFSDPVQKAALKRLILDSDAVIQNLRPGLLEKFGVEADALRREKPELIWCDIGAFGASGPLARKPGYDPLAQASSGIMSITGEADRAPVRVGVSLVDMGAGMWTVIGLLAALCERGTTGTGARVATSLFETGLAWMTIPLAAHAVSGEVRKPQGSGLAEIVPYQAFEASDGWVMIAAGNDKLFARLCEAIPGLAEVGRDPRFARNRERVLLRDELVPRIAAAIRGLSAAALGDALDAAQVPSCPLLAIDQVWAHPQTQAVGILTEGAGHQWVGLPITLDDVRPTSGGAAPALGAHNASLVQDHG</sequence>
<dbReference type="PANTHER" id="PTHR48207:SF3">
    <property type="entry name" value="SUCCINATE--HYDROXYMETHYLGLUTARATE COA-TRANSFERASE"/>
    <property type="match status" value="1"/>
</dbReference>
<evidence type="ECO:0000256" key="1">
    <source>
        <dbReference type="ARBA" id="ARBA00022679"/>
    </source>
</evidence>
<gene>
    <name evidence="2" type="primary">uctC_6</name>
    <name evidence="2" type="ORF">OPKNFCMD_5427</name>
</gene>
<keyword evidence="1" id="KW-0808">Transferase</keyword>
<protein>
    <submittedName>
        <fullName evidence="2">Acetyl-CoA:oxalate CoA-transferase</fullName>
    </submittedName>
</protein>
<dbReference type="Gene3D" id="3.30.1540.10">
    <property type="entry name" value="formyl-coa transferase, domain 3"/>
    <property type="match status" value="1"/>
</dbReference>
<dbReference type="Proteomes" id="UP001055167">
    <property type="component" value="Unassembled WGS sequence"/>
</dbReference>
<dbReference type="Gene3D" id="3.40.50.10540">
    <property type="entry name" value="Crotonobetainyl-coa:carnitine coa-transferase, domain 1"/>
    <property type="match status" value="1"/>
</dbReference>
<dbReference type="InterPro" id="IPR003673">
    <property type="entry name" value="CoA-Trfase_fam_III"/>
</dbReference>
<dbReference type="InterPro" id="IPR050483">
    <property type="entry name" value="CoA-transferase_III_domain"/>
</dbReference>
<comment type="caution">
    <text evidence="2">The sequence shown here is derived from an EMBL/GenBank/DDBJ whole genome shotgun (WGS) entry which is preliminary data.</text>
</comment>